<evidence type="ECO:0000313" key="9">
    <source>
        <dbReference type="Proteomes" id="UP000323886"/>
    </source>
</evidence>
<dbReference type="Gene3D" id="3.40.50.10610">
    <property type="entry name" value="ABC-type transport auxiliary lipoprotein component"/>
    <property type="match status" value="2"/>
</dbReference>
<feature type="region of interest" description="Disordered" evidence="6">
    <location>
        <begin position="293"/>
        <end position="425"/>
    </location>
</feature>
<dbReference type="PANTHER" id="PTHR41164">
    <property type="entry name" value="CURLI PRODUCTION ASSEMBLY/TRANSPORT COMPONENT CSGG"/>
    <property type="match status" value="1"/>
</dbReference>
<sequence length="425" mass="44430">MGRLMAALLCLLVAGGCAGPVAETLAKPNEGILPPVLNPVTRINAKLRELPPPAQKVAVAVYSYTDQTGQFKPAETVQQLSRAVTQGATSVIIKSLQDAGNGSWFMVVEREKLDNLLKERRIIADMRNLYLGERSVNPKALPPLLFAGVLLEGGIIGFDSNVRTGGIGAKYLGVGGDVQYREDTVTVYLRVVSTKTGEVLLSVVSHKTIVSIAVRGGAFKYVAIDKILDAEAGFSTNEPKQIAVQQAIEKAVYAMIVEGAARNVWSFRDKAFQSQAIQDLDTEQWLVSSTVHPQANQSEGEQPADAADAGGEKAASDVAGTTAPAPAAATAAAPANPPAAAPQPAVSNGARTTPAPTSGAAGRTAKQASTRQPATPAKVAKDGKGRALAITSQSQWETPFTASELRAEAATETSEDAPRVAETVQ</sequence>
<comment type="caution">
    <text evidence="8">The sequence shown here is derived from an EMBL/GenBank/DDBJ whole genome shotgun (WGS) entry which is preliminary data.</text>
</comment>
<keyword evidence="2 7" id="KW-0732">Signal</keyword>
<dbReference type="InterPro" id="IPR005534">
    <property type="entry name" value="Curli_assmbl/transp-comp_CsgG"/>
</dbReference>
<dbReference type="Proteomes" id="UP000323886">
    <property type="component" value="Unassembled WGS sequence"/>
</dbReference>
<proteinExistence type="predicted"/>
<name>A0A5M6HZ01_9HYPH</name>
<dbReference type="Pfam" id="PF03783">
    <property type="entry name" value="CsgG"/>
    <property type="match status" value="1"/>
</dbReference>
<dbReference type="EMBL" id="VWPL01000015">
    <property type="protein sequence ID" value="KAA5601150.1"/>
    <property type="molecule type" value="Genomic_DNA"/>
</dbReference>
<evidence type="ECO:0000256" key="2">
    <source>
        <dbReference type="ARBA" id="ARBA00022729"/>
    </source>
</evidence>
<protein>
    <submittedName>
        <fullName evidence="8">Curlin</fullName>
    </submittedName>
</protein>
<keyword evidence="5" id="KW-0449">Lipoprotein</keyword>
<dbReference type="OrthoDB" id="1110708at2"/>
<evidence type="ECO:0000256" key="5">
    <source>
        <dbReference type="ARBA" id="ARBA00023288"/>
    </source>
</evidence>
<evidence type="ECO:0000256" key="1">
    <source>
        <dbReference type="ARBA" id="ARBA00022475"/>
    </source>
</evidence>
<dbReference type="AlphaFoldDB" id="A0A5M6HZ01"/>
<feature type="compositionally biased region" description="Polar residues" evidence="6">
    <location>
        <begin position="390"/>
        <end position="401"/>
    </location>
</feature>
<evidence type="ECO:0000256" key="3">
    <source>
        <dbReference type="ARBA" id="ARBA00023136"/>
    </source>
</evidence>
<dbReference type="PROSITE" id="PS51257">
    <property type="entry name" value="PROKAR_LIPOPROTEIN"/>
    <property type="match status" value="1"/>
</dbReference>
<feature type="chain" id="PRO_5024336051" evidence="7">
    <location>
        <begin position="19"/>
        <end position="425"/>
    </location>
</feature>
<keyword evidence="3" id="KW-0472">Membrane</keyword>
<accession>A0A5M6HZ01</accession>
<keyword evidence="9" id="KW-1185">Reference proteome</keyword>
<organism evidence="8 9">
    <name type="scientific">Blastochloris sulfoviridis</name>
    <dbReference type="NCBI Taxonomy" id="50712"/>
    <lineage>
        <taxon>Bacteria</taxon>
        <taxon>Pseudomonadati</taxon>
        <taxon>Pseudomonadota</taxon>
        <taxon>Alphaproteobacteria</taxon>
        <taxon>Hyphomicrobiales</taxon>
        <taxon>Blastochloridaceae</taxon>
        <taxon>Blastochloris</taxon>
    </lineage>
</organism>
<keyword evidence="1" id="KW-1003">Cell membrane</keyword>
<reference evidence="8 9" key="1">
    <citation type="submission" date="2019-09" db="EMBL/GenBank/DDBJ databases">
        <title>Draft Whole-Genome sequence of Blastochloris sulfoviridis DSM 729.</title>
        <authorList>
            <person name="Meyer T.E."/>
            <person name="Kyndt J.A."/>
        </authorList>
    </citation>
    <scope>NUCLEOTIDE SEQUENCE [LARGE SCALE GENOMIC DNA]</scope>
    <source>
        <strain evidence="8 9">DSM 729</strain>
    </source>
</reference>
<gene>
    <name evidence="8" type="ORF">F1193_10115</name>
</gene>
<dbReference type="GO" id="GO:0030288">
    <property type="term" value="C:outer membrane-bounded periplasmic space"/>
    <property type="evidence" value="ECO:0007669"/>
    <property type="project" value="InterPro"/>
</dbReference>
<evidence type="ECO:0000256" key="4">
    <source>
        <dbReference type="ARBA" id="ARBA00023139"/>
    </source>
</evidence>
<evidence type="ECO:0000313" key="8">
    <source>
        <dbReference type="EMBL" id="KAA5601150.1"/>
    </source>
</evidence>
<keyword evidence="4" id="KW-0564">Palmitate</keyword>
<feature type="compositionally biased region" description="Low complexity" evidence="6">
    <location>
        <begin position="316"/>
        <end position="334"/>
    </location>
</feature>
<evidence type="ECO:0000256" key="7">
    <source>
        <dbReference type="SAM" id="SignalP"/>
    </source>
</evidence>
<evidence type="ECO:0000256" key="6">
    <source>
        <dbReference type="SAM" id="MobiDB-lite"/>
    </source>
</evidence>
<dbReference type="PANTHER" id="PTHR41164:SF1">
    <property type="entry name" value="CURLI PRODUCTION ASSEMBLY_TRANSPORT COMPONENT CSGG"/>
    <property type="match status" value="1"/>
</dbReference>
<feature type="signal peptide" evidence="7">
    <location>
        <begin position="1"/>
        <end position="18"/>
    </location>
</feature>